<reference evidence="1" key="2">
    <citation type="submission" date="2020-11" db="EMBL/GenBank/DDBJ databases">
        <authorList>
            <person name="McCartney M.A."/>
            <person name="Auch B."/>
            <person name="Kono T."/>
            <person name="Mallez S."/>
            <person name="Becker A."/>
            <person name="Gohl D.M."/>
            <person name="Silverstein K.A.T."/>
            <person name="Koren S."/>
            <person name="Bechman K.B."/>
            <person name="Herman A."/>
            <person name="Abrahante J.E."/>
            <person name="Garbe J."/>
        </authorList>
    </citation>
    <scope>NUCLEOTIDE SEQUENCE</scope>
    <source>
        <strain evidence="1">Duluth1</strain>
        <tissue evidence="1">Whole animal</tissue>
    </source>
</reference>
<evidence type="ECO:0000313" key="2">
    <source>
        <dbReference type="Proteomes" id="UP000828390"/>
    </source>
</evidence>
<organism evidence="1 2">
    <name type="scientific">Dreissena polymorpha</name>
    <name type="common">Zebra mussel</name>
    <name type="synonym">Mytilus polymorpha</name>
    <dbReference type="NCBI Taxonomy" id="45954"/>
    <lineage>
        <taxon>Eukaryota</taxon>
        <taxon>Metazoa</taxon>
        <taxon>Spiralia</taxon>
        <taxon>Lophotrochozoa</taxon>
        <taxon>Mollusca</taxon>
        <taxon>Bivalvia</taxon>
        <taxon>Autobranchia</taxon>
        <taxon>Heteroconchia</taxon>
        <taxon>Euheterodonta</taxon>
        <taxon>Imparidentia</taxon>
        <taxon>Neoheterodontei</taxon>
        <taxon>Myida</taxon>
        <taxon>Dreissenoidea</taxon>
        <taxon>Dreissenidae</taxon>
        <taxon>Dreissena</taxon>
    </lineage>
</organism>
<sequence>MQSQFLSHFEFVREQHQLLRRWHKCLGQTWHLEPDNQESLRKSKQSSEIGTTLCRDVTTHIWRTYPKPCAKSLTKRL</sequence>
<name>A0A9D4ESI2_DREPO</name>
<reference evidence="1" key="1">
    <citation type="journal article" date="2019" name="bioRxiv">
        <title>The Genome of the Zebra Mussel, Dreissena polymorpha: A Resource for Invasive Species Research.</title>
        <authorList>
            <person name="McCartney M.A."/>
            <person name="Auch B."/>
            <person name="Kono T."/>
            <person name="Mallez S."/>
            <person name="Zhang Y."/>
            <person name="Obille A."/>
            <person name="Becker A."/>
            <person name="Abrahante J.E."/>
            <person name="Garbe J."/>
            <person name="Badalamenti J.P."/>
            <person name="Herman A."/>
            <person name="Mangelson H."/>
            <person name="Liachko I."/>
            <person name="Sullivan S."/>
            <person name="Sone E.D."/>
            <person name="Koren S."/>
            <person name="Silverstein K.A.T."/>
            <person name="Beckman K.B."/>
            <person name="Gohl D.M."/>
        </authorList>
    </citation>
    <scope>NUCLEOTIDE SEQUENCE</scope>
    <source>
        <strain evidence="1">Duluth1</strain>
        <tissue evidence="1">Whole animal</tissue>
    </source>
</reference>
<dbReference type="AlphaFoldDB" id="A0A9D4ESI2"/>
<dbReference type="EMBL" id="JAIWYP010000008">
    <property type="protein sequence ID" value="KAH3786114.1"/>
    <property type="molecule type" value="Genomic_DNA"/>
</dbReference>
<protein>
    <submittedName>
        <fullName evidence="1">Uncharacterized protein</fullName>
    </submittedName>
</protein>
<keyword evidence="2" id="KW-1185">Reference proteome</keyword>
<accession>A0A9D4ESI2</accession>
<dbReference type="Proteomes" id="UP000828390">
    <property type="component" value="Unassembled WGS sequence"/>
</dbReference>
<gene>
    <name evidence="1" type="ORF">DPMN_164216</name>
</gene>
<comment type="caution">
    <text evidence="1">The sequence shown here is derived from an EMBL/GenBank/DDBJ whole genome shotgun (WGS) entry which is preliminary data.</text>
</comment>
<proteinExistence type="predicted"/>
<evidence type="ECO:0000313" key="1">
    <source>
        <dbReference type="EMBL" id="KAH3786114.1"/>
    </source>
</evidence>